<name>A0A7V8UH70_9PSED</name>
<evidence type="ECO:0000313" key="2">
    <source>
        <dbReference type="Proteomes" id="UP000572407"/>
    </source>
</evidence>
<gene>
    <name evidence="1" type="ORF">FHK92_27515</name>
</gene>
<protein>
    <submittedName>
        <fullName evidence="1">Uncharacterized protein</fullName>
    </submittedName>
</protein>
<evidence type="ECO:0000313" key="1">
    <source>
        <dbReference type="EMBL" id="MBA1381491.1"/>
    </source>
</evidence>
<accession>A0A7V8UH70</accession>
<proteinExistence type="predicted"/>
<comment type="caution">
    <text evidence="1">The sequence shown here is derived from an EMBL/GenBank/DDBJ whole genome shotgun (WGS) entry which is preliminary data.</text>
</comment>
<dbReference type="Proteomes" id="UP000572407">
    <property type="component" value="Unassembled WGS sequence"/>
</dbReference>
<dbReference type="EMBL" id="VDLV01000064">
    <property type="protein sequence ID" value="MBA1381491.1"/>
    <property type="molecule type" value="Genomic_DNA"/>
</dbReference>
<organism evidence="1 2">
    <name type="scientific">Pseudomonas brassicacearum subsp. neoaurantiaca</name>
    <dbReference type="NCBI Taxonomy" id="494916"/>
    <lineage>
        <taxon>Bacteria</taxon>
        <taxon>Pseudomonadati</taxon>
        <taxon>Pseudomonadota</taxon>
        <taxon>Gammaproteobacteria</taxon>
        <taxon>Pseudomonadales</taxon>
        <taxon>Pseudomonadaceae</taxon>
        <taxon>Pseudomonas</taxon>
    </lineage>
</organism>
<sequence>MVDIPKRPVAGMTGKMRCLTQSSGITPNLWERACSRKGLQTEHLCWLIDRFREQARSHTGHN</sequence>
<dbReference type="AlphaFoldDB" id="A0A7V8UH70"/>
<reference evidence="1 2" key="1">
    <citation type="submission" date="2019-06" db="EMBL/GenBank/DDBJ databases">
        <title>Analysis of the biodiversity of Brassica napus bacterial endophytes for the selection of potential efficient biofertilizers for rapeseed crops.</title>
        <authorList>
            <person name="Jimenez-Gomez A."/>
            <person name="Saati-Santamaria Z."/>
            <person name="Menendez E."/>
            <person name="Rivas R."/>
            <person name="Mateos P.F."/>
            <person name="Velazquez E."/>
            <person name="Garcia-Fraile P."/>
        </authorList>
    </citation>
    <scope>NUCLEOTIDE SEQUENCE [LARGE SCALE GENOMIC DNA]</scope>
    <source>
        <strain evidence="1 2">CDVBN10</strain>
    </source>
</reference>